<evidence type="ECO:0000256" key="1">
    <source>
        <dbReference type="SAM" id="MobiDB-lite"/>
    </source>
</evidence>
<evidence type="ECO:0000313" key="3">
    <source>
        <dbReference type="Proteomes" id="UP000784294"/>
    </source>
</evidence>
<keyword evidence="3" id="KW-1185">Reference proteome</keyword>
<dbReference type="AlphaFoldDB" id="A0A448WK57"/>
<proteinExistence type="predicted"/>
<sequence>MVGWRLTCRDYAPPRQGSTPAGMGTPLEKQGCVELNGNARLEVCDLHARHADAAGPQPWVRLPSGEWKALVHKTPIVDGGRIVGKPFSWAIVILPPVRPETLDTLAPLTRTGAPPSVPVVVATRQTTLVPVPSKGYRRQPPLGDGARWGRTGEQSW</sequence>
<protein>
    <submittedName>
        <fullName evidence="2">Uncharacterized protein</fullName>
    </submittedName>
</protein>
<comment type="caution">
    <text evidence="2">The sequence shown here is derived from an EMBL/GenBank/DDBJ whole genome shotgun (WGS) entry which is preliminary data.</text>
</comment>
<reference evidence="2" key="1">
    <citation type="submission" date="2018-11" db="EMBL/GenBank/DDBJ databases">
        <authorList>
            <consortium name="Pathogen Informatics"/>
        </authorList>
    </citation>
    <scope>NUCLEOTIDE SEQUENCE</scope>
</reference>
<name>A0A448WK57_9PLAT</name>
<gene>
    <name evidence="2" type="ORF">PXEA_LOCUS7110</name>
</gene>
<feature type="region of interest" description="Disordered" evidence="1">
    <location>
        <begin position="132"/>
        <end position="156"/>
    </location>
</feature>
<dbReference type="Proteomes" id="UP000784294">
    <property type="component" value="Unassembled WGS sequence"/>
</dbReference>
<dbReference type="EMBL" id="CAAALY010018486">
    <property type="protein sequence ID" value="VEL13670.1"/>
    <property type="molecule type" value="Genomic_DNA"/>
</dbReference>
<organism evidence="2 3">
    <name type="scientific">Protopolystoma xenopodis</name>
    <dbReference type="NCBI Taxonomy" id="117903"/>
    <lineage>
        <taxon>Eukaryota</taxon>
        <taxon>Metazoa</taxon>
        <taxon>Spiralia</taxon>
        <taxon>Lophotrochozoa</taxon>
        <taxon>Platyhelminthes</taxon>
        <taxon>Monogenea</taxon>
        <taxon>Polyopisthocotylea</taxon>
        <taxon>Polystomatidea</taxon>
        <taxon>Polystomatidae</taxon>
        <taxon>Protopolystoma</taxon>
    </lineage>
</organism>
<evidence type="ECO:0000313" key="2">
    <source>
        <dbReference type="EMBL" id="VEL13670.1"/>
    </source>
</evidence>
<accession>A0A448WK57</accession>